<keyword evidence="8" id="KW-0675">Receptor</keyword>
<keyword evidence="9 10" id="KW-0998">Cell outer membrane</keyword>
<dbReference type="EMBL" id="CP027668">
    <property type="protein sequence ID" value="AVO44593.1"/>
    <property type="molecule type" value="Genomic_DNA"/>
</dbReference>
<dbReference type="CDD" id="cd01347">
    <property type="entry name" value="ligand_gated_channel"/>
    <property type="match status" value="1"/>
</dbReference>
<dbReference type="Pfam" id="PF07715">
    <property type="entry name" value="Plug"/>
    <property type="match status" value="1"/>
</dbReference>
<accession>A0A2S0N9I7</accession>
<dbReference type="SUPFAM" id="SSF56935">
    <property type="entry name" value="Porins"/>
    <property type="match status" value="1"/>
</dbReference>
<sequence>MSRIPALARRDTPRPRVVPSGVPPMSFPSSSPSFQRRLRAGLLAGAALAVTPVLAQQPPRELPEITVFGASNVPLEAPRVGASVTVITAEDIASQGAASVPDVLRLVPGVAVNQSGGRGGLTQTRVRGAESNQVLVVVDGIPINDVNSGDADLANVPVDNIARIEVIRGPQSGIWGPNAQAGVISITTKSGRGLAKPEVSARIEGGSFGTVQGSALVRGAQGPFYGSLSVSGLRSGGFVVAPGTTRPNGSDMGAFTAKIGADLTDWFNVEGVVRMVSRGGFYNPGNTAYGPGFVTDPAYGFLSDGSGRNTANDLQGRFVANLKLLDGAWTHRFSADASQQSTNARDSYVSAFGFLESQGFWSRTQRTRADYRTAYTFETPGLLGARHTIVGGADASREHFRYYYESDGFFGPYVNDSYATAGRSRERKGLYGEYLVALPTGLSLSAALRQDWNSTFRNALTWRATAAQTLSTGTRLHASVGKGVTNPTFFELFGFLANFTGNPTLRPEHSIGWDAGIEQRWLGGRLVTDVTYFRASVRDAIVQSNGTAINLPFETTRQGVEVSVTARPTDWLAITGSYTYTDSRSAELVGLTYVAKEALRRPRHAASLSAVATLPDDKTKITLTLAHNGNMRDSFFGPFGTTDVRLGAYTLVGAQISHDLTKAATVYVRGENVFGQRYQEVYGYQGPGAAVYAGMRVKLGGE</sequence>
<feature type="region of interest" description="Disordered" evidence="12">
    <location>
        <begin position="1"/>
        <end position="33"/>
    </location>
</feature>
<dbReference type="OrthoDB" id="9796221at2"/>
<dbReference type="Gene3D" id="2.40.170.20">
    <property type="entry name" value="TonB-dependent receptor, beta-barrel domain"/>
    <property type="match status" value="1"/>
</dbReference>
<dbReference type="PANTHER" id="PTHR30069">
    <property type="entry name" value="TONB-DEPENDENT OUTER MEMBRANE RECEPTOR"/>
    <property type="match status" value="1"/>
</dbReference>
<evidence type="ECO:0000256" key="3">
    <source>
        <dbReference type="ARBA" id="ARBA00022452"/>
    </source>
</evidence>
<keyword evidence="4 10" id="KW-0812">Transmembrane</keyword>
<evidence type="ECO:0000313" key="15">
    <source>
        <dbReference type="EMBL" id="AVO44593.1"/>
    </source>
</evidence>
<evidence type="ECO:0000256" key="10">
    <source>
        <dbReference type="PROSITE-ProRule" id="PRU01360"/>
    </source>
</evidence>
<keyword evidence="5" id="KW-0732">Signal</keyword>
<dbReference type="InterPro" id="IPR036942">
    <property type="entry name" value="Beta-barrel_TonB_sf"/>
</dbReference>
<name>A0A2S0N9I7_9HYPH</name>
<evidence type="ECO:0000256" key="11">
    <source>
        <dbReference type="RuleBase" id="RU003357"/>
    </source>
</evidence>
<proteinExistence type="inferred from homology"/>
<dbReference type="PANTHER" id="PTHR30069:SF29">
    <property type="entry name" value="HEMOGLOBIN AND HEMOGLOBIN-HAPTOGLOBIN-BINDING PROTEIN 1-RELATED"/>
    <property type="match status" value="1"/>
</dbReference>
<evidence type="ECO:0000256" key="2">
    <source>
        <dbReference type="ARBA" id="ARBA00022448"/>
    </source>
</evidence>
<comment type="subcellular location">
    <subcellularLocation>
        <location evidence="1 10">Cell outer membrane</location>
        <topology evidence="1 10">Multi-pass membrane protein</topology>
    </subcellularLocation>
</comment>
<keyword evidence="16" id="KW-1185">Reference proteome</keyword>
<evidence type="ECO:0000256" key="7">
    <source>
        <dbReference type="ARBA" id="ARBA00023136"/>
    </source>
</evidence>
<dbReference type="Gene3D" id="2.170.130.10">
    <property type="entry name" value="TonB-dependent receptor, plug domain"/>
    <property type="match status" value="1"/>
</dbReference>
<dbReference type="Pfam" id="PF00593">
    <property type="entry name" value="TonB_dep_Rec_b-barrel"/>
    <property type="match status" value="1"/>
</dbReference>
<evidence type="ECO:0000256" key="1">
    <source>
        <dbReference type="ARBA" id="ARBA00004571"/>
    </source>
</evidence>
<dbReference type="InterPro" id="IPR039426">
    <property type="entry name" value="TonB-dep_rcpt-like"/>
</dbReference>
<evidence type="ECO:0000259" key="14">
    <source>
        <dbReference type="Pfam" id="PF07715"/>
    </source>
</evidence>
<dbReference type="GO" id="GO:0009279">
    <property type="term" value="C:cell outer membrane"/>
    <property type="evidence" value="ECO:0007669"/>
    <property type="project" value="UniProtKB-SubCell"/>
</dbReference>
<organism evidence="15 16">
    <name type="scientific">Phreatobacter cathodiphilus</name>
    <dbReference type="NCBI Taxonomy" id="1868589"/>
    <lineage>
        <taxon>Bacteria</taxon>
        <taxon>Pseudomonadati</taxon>
        <taxon>Pseudomonadota</taxon>
        <taxon>Alphaproteobacteria</taxon>
        <taxon>Hyphomicrobiales</taxon>
        <taxon>Phreatobacteraceae</taxon>
        <taxon>Phreatobacter</taxon>
    </lineage>
</organism>
<evidence type="ECO:0008006" key="17">
    <source>
        <dbReference type="Google" id="ProtNLM"/>
    </source>
</evidence>
<keyword evidence="6 11" id="KW-0798">TonB box</keyword>
<comment type="similarity">
    <text evidence="10 11">Belongs to the TonB-dependent receptor family.</text>
</comment>
<evidence type="ECO:0000256" key="5">
    <source>
        <dbReference type="ARBA" id="ARBA00022729"/>
    </source>
</evidence>
<evidence type="ECO:0000256" key="8">
    <source>
        <dbReference type="ARBA" id="ARBA00023170"/>
    </source>
</evidence>
<dbReference type="InterPro" id="IPR012910">
    <property type="entry name" value="Plug_dom"/>
</dbReference>
<keyword evidence="2 10" id="KW-0813">Transport</keyword>
<evidence type="ECO:0000256" key="6">
    <source>
        <dbReference type="ARBA" id="ARBA00023077"/>
    </source>
</evidence>
<evidence type="ECO:0000256" key="12">
    <source>
        <dbReference type="SAM" id="MobiDB-lite"/>
    </source>
</evidence>
<dbReference type="PROSITE" id="PS52016">
    <property type="entry name" value="TONB_DEPENDENT_REC_3"/>
    <property type="match status" value="1"/>
</dbReference>
<dbReference type="InterPro" id="IPR000531">
    <property type="entry name" value="Beta-barrel_TonB"/>
</dbReference>
<evidence type="ECO:0000256" key="9">
    <source>
        <dbReference type="ARBA" id="ARBA00023237"/>
    </source>
</evidence>
<keyword evidence="3 10" id="KW-1134">Transmembrane beta strand</keyword>
<protein>
    <recommendedName>
        <fullName evidence="17">TonB-dependent receptor</fullName>
    </recommendedName>
</protein>
<evidence type="ECO:0000259" key="13">
    <source>
        <dbReference type="Pfam" id="PF00593"/>
    </source>
</evidence>
<gene>
    <name evidence="15" type="ORF">C6569_05695</name>
</gene>
<dbReference type="AlphaFoldDB" id="A0A2S0N9I7"/>
<keyword evidence="7 10" id="KW-0472">Membrane</keyword>
<dbReference type="InterPro" id="IPR037066">
    <property type="entry name" value="Plug_dom_sf"/>
</dbReference>
<dbReference type="GO" id="GO:0015344">
    <property type="term" value="F:siderophore uptake transmembrane transporter activity"/>
    <property type="evidence" value="ECO:0007669"/>
    <property type="project" value="TreeGrafter"/>
</dbReference>
<reference evidence="15 16" key="1">
    <citation type="submission" date="2018-03" db="EMBL/GenBank/DDBJ databases">
        <title>Genome sequencing of Phreatobacter sp.</title>
        <authorList>
            <person name="Kim S.-J."/>
            <person name="Heo J."/>
            <person name="Kwon S.-W."/>
        </authorList>
    </citation>
    <scope>NUCLEOTIDE SEQUENCE [LARGE SCALE GENOMIC DNA]</scope>
    <source>
        <strain evidence="15 16">S-12</strain>
    </source>
</reference>
<feature type="domain" description="TonB-dependent receptor plug" evidence="14">
    <location>
        <begin position="80"/>
        <end position="183"/>
    </location>
</feature>
<dbReference type="Proteomes" id="UP000237889">
    <property type="component" value="Chromosome"/>
</dbReference>
<evidence type="ECO:0000256" key="4">
    <source>
        <dbReference type="ARBA" id="ARBA00022692"/>
    </source>
</evidence>
<dbReference type="GO" id="GO:0044718">
    <property type="term" value="P:siderophore transmembrane transport"/>
    <property type="evidence" value="ECO:0007669"/>
    <property type="project" value="TreeGrafter"/>
</dbReference>
<feature type="domain" description="TonB-dependent receptor-like beta-barrel" evidence="13">
    <location>
        <begin position="279"/>
        <end position="673"/>
    </location>
</feature>
<dbReference type="KEGG" id="phr:C6569_05695"/>
<evidence type="ECO:0000313" key="16">
    <source>
        <dbReference type="Proteomes" id="UP000237889"/>
    </source>
</evidence>